<keyword evidence="3" id="KW-0812">Transmembrane</keyword>
<feature type="transmembrane region" description="Helical" evidence="3">
    <location>
        <begin position="261"/>
        <end position="286"/>
    </location>
</feature>
<feature type="region of interest" description="Disordered" evidence="2">
    <location>
        <begin position="328"/>
        <end position="361"/>
    </location>
</feature>
<feature type="transmembrane region" description="Helical" evidence="3">
    <location>
        <begin position="534"/>
        <end position="557"/>
    </location>
</feature>
<dbReference type="EMBL" id="JANPWZ010000103">
    <property type="protein sequence ID" value="KAJ3579368.1"/>
    <property type="molecule type" value="Genomic_DNA"/>
</dbReference>
<evidence type="ECO:0000313" key="5">
    <source>
        <dbReference type="EMBL" id="KAJ3579368.1"/>
    </source>
</evidence>
<dbReference type="SUPFAM" id="SSF103473">
    <property type="entry name" value="MFS general substrate transporter"/>
    <property type="match status" value="1"/>
</dbReference>
<evidence type="ECO:0000313" key="6">
    <source>
        <dbReference type="Proteomes" id="UP001148614"/>
    </source>
</evidence>
<feature type="transmembrane region" description="Helical" evidence="3">
    <location>
        <begin position="167"/>
        <end position="188"/>
    </location>
</feature>
<evidence type="ECO:0000256" key="2">
    <source>
        <dbReference type="SAM" id="MobiDB-lite"/>
    </source>
</evidence>
<gene>
    <name evidence="5" type="ORF">NPX13_g1197</name>
</gene>
<protein>
    <recommendedName>
        <fullName evidence="4">Major facilitator superfamily (MFS) profile domain-containing protein</fullName>
    </recommendedName>
</protein>
<dbReference type="PANTHER" id="PTHR23520">
    <property type="entry name" value="TRANSPORTER, PUTATIVE (AFU_ORTHOLOGUE AFUA_3G04000)-RELATED"/>
    <property type="match status" value="1"/>
</dbReference>
<sequence>MAKVQIDKKKTYNTGDSLVVTDPTTNPALIPAYLWESGRDPEFSDGYGRLDPSVAVNGPGVSSADPAHKDTLGNSIPKLHDCEARMAKIPIMTDQTSELDEARSACAHTGSIANRVLSELGLISLWDSPRDVKLLCAQRFVRMLGYGVSTLILVAYLAALGNQKTEIGFFMTLTLIGDTCISFFLTLFADALGRKATLALGAVLMAASGVVFAMFGTYWILLIAAIVGVISPNGNEIGPFRAIEESIIAQLTVPDNRSDLYAWYNLFGLTGAAVGLMISGWVLQLFTETLHWNLLYSYRVVYLLYAAIGLIMLCLTFTLSHSVESEKKQRQETHTPVQRGETEPLLDGERSSHQHDALPKAKHPQGLRALLPNISRDSVSVVTILCLLIGINAFGSGVMPLSWITYYFQWRFDVEKGQLGTLFFVTQILAAMSMLVASSISKRLGNVKTMVLTHLPSQIFRALIGVPNNMHIALLLCVLNASTTYMSTAPRSAFIATIVLPQERTAVMGTLNVVKTAASSLGPTITGTLVDHNLFWVSFLLSGSLKALYDVGILVFFRHKEREKGIRDQNGNQEQETQAE</sequence>
<dbReference type="Pfam" id="PF07690">
    <property type="entry name" value="MFS_1"/>
    <property type="match status" value="1"/>
</dbReference>
<feature type="transmembrane region" description="Helical" evidence="3">
    <location>
        <begin position="298"/>
        <end position="319"/>
    </location>
</feature>
<dbReference type="PANTHER" id="PTHR23520:SF5">
    <property type="entry name" value="TRANSPORTER, PUTATIVE (AFU_ORTHOLOGUE AFUA_3G04000)-RELATED"/>
    <property type="match status" value="1"/>
</dbReference>
<organism evidence="5 6">
    <name type="scientific">Xylaria arbuscula</name>
    <dbReference type="NCBI Taxonomy" id="114810"/>
    <lineage>
        <taxon>Eukaryota</taxon>
        <taxon>Fungi</taxon>
        <taxon>Dikarya</taxon>
        <taxon>Ascomycota</taxon>
        <taxon>Pezizomycotina</taxon>
        <taxon>Sordariomycetes</taxon>
        <taxon>Xylariomycetidae</taxon>
        <taxon>Xylariales</taxon>
        <taxon>Xylariaceae</taxon>
        <taxon>Xylaria</taxon>
    </lineage>
</organism>
<keyword evidence="6" id="KW-1185">Reference proteome</keyword>
<keyword evidence="3" id="KW-0472">Membrane</keyword>
<dbReference type="InterPro" id="IPR020846">
    <property type="entry name" value="MFS_dom"/>
</dbReference>
<reference evidence="5" key="1">
    <citation type="submission" date="2022-07" db="EMBL/GenBank/DDBJ databases">
        <title>Genome Sequence of Xylaria arbuscula.</title>
        <authorList>
            <person name="Buettner E."/>
        </authorList>
    </citation>
    <scope>NUCLEOTIDE SEQUENCE</scope>
    <source>
        <strain evidence="5">VT107</strain>
    </source>
</reference>
<feature type="compositionally biased region" description="Basic and acidic residues" evidence="2">
    <location>
        <begin position="347"/>
        <end position="359"/>
    </location>
</feature>
<name>A0A9W8TQE2_9PEZI</name>
<feature type="transmembrane region" description="Helical" evidence="3">
    <location>
        <begin position="419"/>
        <end position="440"/>
    </location>
</feature>
<dbReference type="AlphaFoldDB" id="A0A9W8TQE2"/>
<feature type="transmembrane region" description="Helical" evidence="3">
    <location>
        <begin position="381"/>
        <end position="407"/>
    </location>
</feature>
<evidence type="ECO:0000256" key="1">
    <source>
        <dbReference type="ARBA" id="ARBA00004141"/>
    </source>
</evidence>
<dbReference type="InterPro" id="IPR036259">
    <property type="entry name" value="MFS_trans_sf"/>
</dbReference>
<feature type="transmembrane region" description="Helical" evidence="3">
    <location>
        <begin position="200"/>
        <end position="230"/>
    </location>
</feature>
<accession>A0A9W8TQE2</accession>
<proteinExistence type="predicted"/>
<feature type="domain" description="Major facilitator superfamily (MFS) profile" evidence="4">
    <location>
        <begin position="131"/>
        <end position="561"/>
    </location>
</feature>
<keyword evidence="3" id="KW-1133">Transmembrane helix</keyword>
<dbReference type="VEuPathDB" id="FungiDB:F4678DRAFT_440130"/>
<comment type="caution">
    <text evidence="5">The sequence shown here is derived from an EMBL/GenBank/DDBJ whole genome shotgun (WGS) entry which is preliminary data.</text>
</comment>
<comment type="subcellular location">
    <subcellularLocation>
        <location evidence="1">Membrane</location>
        <topology evidence="1">Multi-pass membrane protein</topology>
    </subcellularLocation>
</comment>
<evidence type="ECO:0000259" key="4">
    <source>
        <dbReference type="PROSITE" id="PS50850"/>
    </source>
</evidence>
<dbReference type="GO" id="GO:0000329">
    <property type="term" value="C:fungal-type vacuole membrane"/>
    <property type="evidence" value="ECO:0007669"/>
    <property type="project" value="TreeGrafter"/>
</dbReference>
<dbReference type="Proteomes" id="UP001148614">
    <property type="component" value="Unassembled WGS sequence"/>
</dbReference>
<feature type="transmembrane region" description="Helical" evidence="3">
    <location>
        <begin position="460"/>
        <end position="481"/>
    </location>
</feature>
<dbReference type="InterPro" id="IPR011701">
    <property type="entry name" value="MFS"/>
</dbReference>
<dbReference type="GO" id="GO:0022857">
    <property type="term" value="F:transmembrane transporter activity"/>
    <property type="evidence" value="ECO:0007669"/>
    <property type="project" value="InterPro"/>
</dbReference>
<evidence type="ECO:0000256" key="3">
    <source>
        <dbReference type="SAM" id="Phobius"/>
    </source>
</evidence>
<dbReference type="PROSITE" id="PS50850">
    <property type="entry name" value="MFS"/>
    <property type="match status" value="1"/>
</dbReference>
<dbReference type="Gene3D" id="1.20.1250.20">
    <property type="entry name" value="MFS general substrate transporter like domains"/>
    <property type="match status" value="1"/>
</dbReference>
<feature type="transmembrane region" description="Helical" evidence="3">
    <location>
        <begin position="143"/>
        <end position="161"/>
    </location>
</feature>